<evidence type="ECO:0000259" key="7">
    <source>
        <dbReference type="Pfam" id="PF02441"/>
    </source>
</evidence>
<dbReference type="AlphaFoldDB" id="A0A1L9T4U9"/>
<evidence type="ECO:0000256" key="5">
    <source>
        <dbReference type="ARBA" id="ARBA00060793"/>
    </source>
</evidence>
<dbReference type="Pfam" id="PF02441">
    <property type="entry name" value="Flavoprotein"/>
    <property type="match status" value="1"/>
</dbReference>
<accession>A0A1L9T4U9</accession>
<dbReference type="GO" id="GO:0106141">
    <property type="term" value="F:flavin prenyltransferase activity"/>
    <property type="evidence" value="ECO:0007669"/>
    <property type="project" value="UniProtKB-EC"/>
</dbReference>
<dbReference type="NCBIfam" id="NF004685">
    <property type="entry name" value="PRK06029.1"/>
    <property type="match status" value="1"/>
</dbReference>
<dbReference type="EC" id="2.5.1.129" evidence="6"/>
<dbReference type="PANTHER" id="PTHR43374">
    <property type="entry name" value="FLAVIN PRENYLTRANSFERASE"/>
    <property type="match status" value="1"/>
</dbReference>
<dbReference type="InterPro" id="IPR004507">
    <property type="entry name" value="UbiX-like"/>
</dbReference>
<name>A0A1L9T4U9_9EURO</name>
<keyword evidence="2" id="KW-0285">Flavoprotein</keyword>
<organism evidence="8 9">
    <name type="scientific">Aspergillus sydowii CBS 593.65</name>
    <dbReference type="NCBI Taxonomy" id="1036612"/>
    <lineage>
        <taxon>Eukaryota</taxon>
        <taxon>Fungi</taxon>
        <taxon>Dikarya</taxon>
        <taxon>Ascomycota</taxon>
        <taxon>Pezizomycotina</taxon>
        <taxon>Eurotiomycetes</taxon>
        <taxon>Eurotiomycetidae</taxon>
        <taxon>Eurotiales</taxon>
        <taxon>Aspergillaceae</taxon>
        <taxon>Aspergillus</taxon>
        <taxon>Aspergillus subgen. Nidulantes</taxon>
    </lineage>
</organism>
<dbReference type="InterPro" id="IPR036551">
    <property type="entry name" value="Flavin_trans-like"/>
</dbReference>
<feature type="non-terminal residue" evidence="8">
    <location>
        <position position="189"/>
    </location>
</feature>
<evidence type="ECO:0000256" key="3">
    <source>
        <dbReference type="ARBA" id="ARBA00022643"/>
    </source>
</evidence>
<dbReference type="VEuPathDB" id="FungiDB:ASPSYDRAFT_106433"/>
<dbReference type="RefSeq" id="XP_040698231.1">
    <property type="nucleotide sequence ID" value="XM_040839866.1"/>
</dbReference>
<dbReference type="HAMAP" id="MF_01984">
    <property type="entry name" value="ubiX_pad"/>
    <property type="match status" value="1"/>
</dbReference>
<evidence type="ECO:0000313" key="9">
    <source>
        <dbReference type="Proteomes" id="UP000184356"/>
    </source>
</evidence>
<dbReference type="Gene3D" id="3.40.50.1950">
    <property type="entry name" value="Flavin prenyltransferase-like"/>
    <property type="match status" value="1"/>
</dbReference>
<feature type="non-terminal residue" evidence="8">
    <location>
        <position position="1"/>
    </location>
</feature>
<dbReference type="Proteomes" id="UP000184356">
    <property type="component" value="Unassembled WGS sequence"/>
</dbReference>
<protein>
    <recommendedName>
        <fullName evidence="6">flavin prenyltransferase</fullName>
        <ecNumber evidence="6">2.5.1.129</ecNumber>
    </recommendedName>
</protein>
<proteinExistence type="inferred from homology"/>
<dbReference type="GO" id="GO:0016831">
    <property type="term" value="F:carboxy-lyase activity"/>
    <property type="evidence" value="ECO:0007669"/>
    <property type="project" value="TreeGrafter"/>
</dbReference>
<evidence type="ECO:0000256" key="4">
    <source>
        <dbReference type="ARBA" id="ARBA00022679"/>
    </source>
</evidence>
<keyword evidence="3" id="KW-0288">FMN</keyword>
<keyword evidence="4" id="KW-0808">Transferase</keyword>
<dbReference type="OrthoDB" id="5126881at2759"/>
<dbReference type="InterPro" id="IPR003382">
    <property type="entry name" value="Flavoprotein"/>
</dbReference>
<feature type="domain" description="Flavoprotein" evidence="7">
    <location>
        <begin position="5"/>
        <end position="166"/>
    </location>
</feature>
<dbReference type="NCBIfam" id="TIGR00421">
    <property type="entry name" value="ubiX_pad"/>
    <property type="match status" value="1"/>
</dbReference>
<evidence type="ECO:0000313" key="8">
    <source>
        <dbReference type="EMBL" id="OJJ54425.1"/>
    </source>
</evidence>
<keyword evidence="9" id="KW-1185">Reference proteome</keyword>
<gene>
    <name evidence="8" type="ORF">ASPSYDRAFT_106433</name>
</gene>
<evidence type="ECO:0000256" key="2">
    <source>
        <dbReference type="ARBA" id="ARBA00022630"/>
    </source>
</evidence>
<reference evidence="9" key="1">
    <citation type="journal article" date="2017" name="Genome Biol.">
        <title>Comparative genomics reveals high biological diversity and specific adaptations in the industrially and medically important fungal genus Aspergillus.</title>
        <authorList>
            <person name="de Vries R.P."/>
            <person name="Riley R."/>
            <person name="Wiebenga A."/>
            <person name="Aguilar-Osorio G."/>
            <person name="Amillis S."/>
            <person name="Uchima C.A."/>
            <person name="Anderluh G."/>
            <person name="Asadollahi M."/>
            <person name="Askin M."/>
            <person name="Barry K."/>
            <person name="Battaglia E."/>
            <person name="Bayram O."/>
            <person name="Benocci T."/>
            <person name="Braus-Stromeyer S.A."/>
            <person name="Caldana C."/>
            <person name="Canovas D."/>
            <person name="Cerqueira G.C."/>
            <person name="Chen F."/>
            <person name="Chen W."/>
            <person name="Choi C."/>
            <person name="Clum A."/>
            <person name="Dos Santos R.A."/>
            <person name="Damasio A.R."/>
            <person name="Diallinas G."/>
            <person name="Emri T."/>
            <person name="Fekete E."/>
            <person name="Flipphi M."/>
            <person name="Freyberg S."/>
            <person name="Gallo A."/>
            <person name="Gournas C."/>
            <person name="Habgood R."/>
            <person name="Hainaut M."/>
            <person name="Harispe M.L."/>
            <person name="Henrissat B."/>
            <person name="Hilden K.S."/>
            <person name="Hope R."/>
            <person name="Hossain A."/>
            <person name="Karabika E."/>
            <person name="Karaffa L."/>
            <person name="Karanyi Z."/>
            <person name="Krasevec N."/>
            <person name="Kuo A."/>
            <person name="Kusch H."/>
            <person name="LaButti K."/>
            <person name="Lagendijk E.L."/>
            <person name="Lapidus A."/>
            <person name="Levasseur A."/>
            <person name="Lindquist E."/>
            <person name="Lipzen A."/>
            <person name="Logrieco A.F."/>
            <person name="MacCabe A."/>
            <person name="Maekelae M.R."/>
            <person name="Malavazi I."/>
            <person name="Melin P."/>
            <person name="Meyer V."/>
            <person name="Mielnichuk N."/>
            <person name="Miskei M."/>
            <person name="Molnar A.P."/>
            <person name="Mule G."/>
            <person name="Ngan C.Y."/>
            <person name="Orejas M."/>
            <person name="Orosz E."/>
            <person name="Ouedraogo J.P."/>
            <person name="Overkamp K.M."/>
            <person name="Park H.-S."/>
            <person name="Perrone G."/>
            <person name="Piumi F."/>
            <person name="Punt P.J."/>
            <person name="Ram A.F."/>
            <person name="Ramon A."/>
            <person name="Rauscher S."/>
            <person name="Record E."/>
            <person name="Riano-Pachon D.M."/>
            <person name="Robert V."/>
            <person name="Roehrig J."/>
            <person name="Ruller R."/>
            <person name="Salamov A."/>
            <person name="Salih N.S."/>
            <person name="Samson R.A."/>
            <person name="Sandor E."/>
            <person name="Sanguinetti M."/>
            <person name="Schuetze T."/>
            <person name="Sepcic K."/>
            <person name="Shelest E."/>
            <person name="Sherlock G."/>
            <person name="Sophianopoulou V."/>
            <person name="Squina F.M."/>
            <person name="Sun H."/>
            <person name="Susca A."/>
            <person name="Todd R.B."/>
            <person name="Tsang A."/>
            <person name="Unkles S.E."/>
            <person name="van de Wiele N."/>
            <person name="van Rossen-Uffink D."/>
            <person name="Oliveira J.V."/>
            <person name="Vesth T.C."/>
            <person name="Visser J."/>
            <person name="Yu J.-H."/>
            <person name="Zhou M."/>
            <person name="Andersen M.R."/>
            <person name="Archer D.B."/>
            <person name="Baker S.E."/>
            <person name="Benoit I."/>
            <person name="Brakhage A.A."/>
            <person name="Braus G.H."/>
            <person name="Fischer R."/>
            <person name="Frisvad J.C."/>
            <person name="Goldman G.H."/>
            <person name="Houbraken J."/>
            <person name="Oakley B."/>
            <person name="Pocsi I."/>
            <person name="Scazzocchio C."/>
            <person name="Seiboth B."/>
            <person name="vanKuyk P.A."/>
            <person name="Wortman J."/>
            <person name="Dyer P.S."/>
            <person name="Grigoriev I.V."/>
        </authorList>
    </citation>
    <scope>NUCLEOTIDE SEQUENCE [LARGE SCALE GENOMIC DNA]</scope>
    <source>
        <strain evidence="9">CBS 593.65</strain>
    </source>
</reference>
<keyword evidence="1" id="KW-0637">Prenyltransferase</keyword>
<comment type="similarity">
    <text evidence="5">Belongs to the UbiX/PAD1 family.</text>
</comment>
<evidence type="ECO:0000256" key="6">
    <source>
        <dbReference type="ARBA" id="ARBA00066834"/>
    </source>
</evidence>
<dbReference type="PANTHER" id="PTHR43374:SF1">
    <property type="entry name" value="FLAVIN PRENYLTRANSFERASE PAD1, MITOCHONDRIAL"/>
    <property type="match status" value="1"/>
</dbReference>
<sequence>TRPRRLVVAITGATGSLFAVRLLELLKQCDIETHLIVSKWASVTLKYETDFTDSQVRSLATFNYAARDLAAPISSGSFPHDGMIIVPCSVKTLAAVRMGFSEDLVARAADVTLKEGRKLMLCVRETPLHDIHLENMLALRRSGAIIFPPMPAFYTKPESLEDVINQNVMRMLDSFGIHLENSPRWSGLQ</sequence>
<dbReference type="STRING" id="1036612.A0A1L9T4U9"/>
<dbReference type="FunFam" id="3.40.50.1950:FF:000001">
    <property type="entry name" value="Flavin prenyltransferase UbiX"/>
    <property type="match status" value="1"/>
</dbReference>
<dbReference type="EMBL" id="KV878594">
    <property type="protein sequence ID" value="OJJ54425.1"/>
    <property type="molecule type" value="Genomic_DNA"/>
</dbReference>
<dbReference type="SUPFAM" id="SSF52507">
    <property type="entry name" value="Homo-oligomeric flavin-containing Cys decarboxylases, HFCD"/>
    <property type="match status" value="1"/>
</dbReference>
<evidence type="ECO:0000256" key="1">
    <source>
        <dbReference type="ARBA" id="ARBA00022602"/>
    </source>
</evidence>
<dbReference type="GeneID" id="63755939"/>